<dbReference type="SMART" id="SM00635">
    <property type="entry name" value="BID_2"/>
    <property type="match status" value="1"/>
</dbReference>
<gene>
    <name evidence="4" type="ORF">CCAN11_740002</name>
</gene>
<proteinExistence type="predicted"/>
<keyword evidence="2" id="KW-0732">Signal</keyword>
<feature type="domain" description="BIG2" evidence="3">
    <location>
        <begin position="279"/>
        <end position="356"/>
    </location>
</feature>
<dbReference type="Pfam" id="PF02368">
    <property type="entry name" value="Big_2"/>
    <property type="match status" value="1"/>
</dbReference>
<dbReference type="Gene3D" id="2.60.40.1080">
    <property type="match status" value="1"/>
</dbReference>
<evidence type="ECO:0000313" key="5">
    <source>
        <dbReference type="Proteomes" id="UP000039370"/>
    </source>
</evidence>
<evidence type="ECO:0000256" key="1">
    <source>
        <dbReference type="SAM" id="MobiDB-lite"/>
    </source>
</evidence>
<sequence length="478" mass="51944">MKKHIFLLVLTLVVAFSAGQLGYAQTSYATTITLDGQSIIKEKNGTTTTIGTGTVVQVTDFQEHISSNHSADDYNRLLVKNGMIFEVEFPSHYTNIEKDDGPFTIITTNGKTRLRFTGAGGFSCSYKTVVGGVTEDRRIAGDVNYYGVLQIGESPINFEISAPEVAGQVNIINPTAIVVNNVNKQEHINMKPNIFHNNWWNVIVNGESRELYENKTSISMEEIFNISKDLPGFDGVIKLKVQISDGTSNGIRNNQGKKILLGRSYNTISLDFTPLMTINPTSIEVTQSQVNLTVGDNPLQITATVKPDTATDKELVWSSSNSTIVSVSQNGLISAHSPGNSTIKVALKNHPSIFVDIPVKIDTKFTFTTESHHPTWGTAQPATQTVNAGTEVTLQATPKTGYRFVGWAVGTPSFIVANDNPYQPAINENVRFIAVFEPLPLQITANSNNTAWGSVSPENQTLNAGQRAKVTATPVAPP</sequence>
<feature type="signal peptide" evidence="2">
    <location>
        <begin position="1"/>
        <end position="29"/>
    </location>
</feature>
<evidence type="ECO:0000259" key="3">
    <source>
        <dbReference type="SMART" id="SM00635"/>
    </source>
</evidence>
<dbReference type="EMBL" id="CDOK01000222">
    <property type="protein sequence ID" value="CEN53284.1"/>
    <property type="molecule type" value="Genomic_DNA"/>
</dbReference>
<dbReference type="SUPFAM" id="SSF49373">
    <property type="entry name" value="Invasin/intimin cell-adhesion fragments"/>
    <property type="match status" value="1"/>
</dbReference>
<feature type="region of interest" description="Disordered" evidence="1">
    <location>
        <begin position="457"/>
        <end position="478"/>
    </location>
</feature>
<dbReference type="AlphaFoldDB" id="A0A0B7IRQ4"/>
<reference evidence="5" key="1">
    <citation type="submission" date="2015-01" db="EMBL/GenBank/DDBJ databases">
        <authorList>
            <person name="MANFREDI Pablo"/>
        </authorList>
    </citation>
    <scope>NUCLEOTIDE SEQUENCE [LARGE SCALE GENOMIC DNA]</scope>
    <source>
        <strain evidence="5">Cc11</strain>
    </source>
</reference>
<evidence type="ECO:0000313" key="4">
    <source>
        <dbReference type="EMBL" id="CEN53284.1"/>
    </source>
</evidence>
<organism evidence="4 5">
    <name type="scientific">Capnocytophaga canimorsus</name>
    <dbReference type="NCBI Taxonomy" id="28188"/>
    <lineage>
        <taxon>Bacteria</taxon>
        <taxon>Pseudomonadati</taxon>
        <taxon>Bacteroidota</taxon>
        <taxon>Flavobacteriia</taxon>
        <taxon>Flavobacteriales</taxon>
        <taxon>Flavobacteriaceae</taxon>
        <taxon>Capnocytophaga</taxon>
    </lineage>
</organism>
<dbReference type="InterPro" id="IPR008964">
    <property type="entry name" value="Invasin/intimin_cell_adhesion"/>
</dbReference>
<dbReference type="InterPro" id="IPR044060">
    <property type="entry name" value="Bacterial_rp_domain"/>
</dbReference>
<name>A0A0B7IRQ4_9FLAO</name>
<dbReference type="InterPro" id="IPR003343">
    <property type="entry name" value="Big_2"/>
</dbReference>
<protein>
    <recommendedName>
        <fullName evidence="3">BIG2 domain-containing protein</fullName>
    </recommendedName>
</protein>
<evidence type="ECO:0000256" key="2">
    <source>
        <dbReference type="SAM" id="SignalP"/>
    </source>
</evidence>
<accession>A0A0B7IRQ4</accession>
<dbReference type="Proteomes" id="UP000039370">
    <property type="component" value="Unassembled WGS sequence"/>
</dbReference>
<feature type="chain" id="PRO_5002133172" description="BIG2 domain-containing protein" evidence="2">
    <location>
        <begin position="30"/>
        <end position="478"/>
    </location>
</feature>
<dbReference type="Pfam" id="PF18998">
    <property type="entry name" value="Flg_new_2"/>
    <property type="match status" value="1"/>
</dbReference>